<dbReference type="Pfam" id="PF09550">
    <property type="entry name" value="Phage_TAC_6"/>
    <property type="match status" value="1"/>
</dbReference>
<dbReference type="InterPro" id="IPR019056">
    <property type="entry name" value="Phage_TAC_6"/>
</dbReference>
<gene>
    <name evidence="1" type="ORF">GGR38_003364</name>
</gene>
<dbReference type="EMBL" id="JACIDX010000013">
    <property type="protein sequence ID" value="MBB3956401.1"/>
    <property type="molecule type" value="Genomic_DNA"/>
</dbReference>
<dbReference type="Proteomes" id="UP000548867">
    <property type="component" value="Unassembled WGS sequence"/>
</dbReference>
<organism evidence="1 2">
    <name type="scientific">Novosphingobium sediminicola</name>
    <dbReference type="NCBI Taxonomy" id="563162"/>
    <lineage>
        <taxon>Bacteria</taxon>
        <taxon>Pseudomonadati</taxon>
        <taxon>Pseudomonadota</taxon>
        <taxon>Alphaproteobacteria</taxon>
        <taxon>Sphingomonadales</taxon>
        <taxon>Sphingomonadaceae</taxon>
        <taxon>Novosphingobium</taxon>
    </lineage>
</organism>
<keyword evidence="2" id="KW-1185">Reference proteome</keyword>
<dbReference type="RefSeq" id="WP_183627281.1">
    <property type="nucleotide sequence ID" value="NZ_JACIDX010000013.1"/>
</dbReference>
<accession>A0A7W6CH25</accession>
<evidence type="ECO:0000313" key="1">
    <source>
        <dbReference type="EMBL" id="MBB3956401.1"/>
    </source>
</evidence>
<comment type="caution">
    <text evidence="1">The sequence shown here is derived from an EMBL/GenBank/DDBJ whole genome shotgun (WGS) entry which is preliminary data.</text>
</comment>
<sequence>MTEGVCFGQGARRLSGLAARLLGWRPHEFWAATPAELAAILAPDAAPGAAPLSREEMNRLMERDHG</sequence>
<reference evidence="1 2" key="1">
    <citation type="submission" date="2020-08" db="EMBL/GenBank/DDBJ databases">
        <title>Genomic Encyclopedia of Type Strains, Phase IV (KMG-IV): sequencing the most valuable type-strain genomes for metagenomic binning, comparative biology and taxonomic classification.</title>
        <authorList>
            <person name="Goeker M."/>
        </authorList>
    </citation>
    <scope>NUCLEOTIDE SEQUENCE [LARGE SCALE GENOMIC DNA]</scope>
    <source>
        <strain evidence="1 2">DSM 27057</strain>
    </source>
</reference>
<evidence type="ECO:0008006" key="3">
    <source>
        <dbReference type="Google" id="ProtNLM"/>
    </source>
</evidence>
<protein>
    <recommendedName>
        <fullName evidence="3">Phage tail assembly chaperone</fullName>
    </recommendedName>
</protein>
<name>A0A7W6CH25_9SPHN</name>
<evidence type="ECO:0000313" key="2">
    <source>
        <dbReference type="Proteomes" id="UP000548867"/>
    </source>
</evidence>
<dbReference type="AlphaFoldDB" id="A0A7W6CH25"/>
<proteinExistence type="predicted"/>